<gene>
    <name evidence="1" type="ORF">H6H03_00915</name>
</gene>
<sequence length="51" mass="5883">MLTWKAPNEGLFYWRSLPHTSDTVYTAVVSNRSIPVIRCNCKFLQHSVLTT</sequence>
<comment type="caution">
    <text evidence="1">The sequence shown here is derived from an EMBL/GenBank/DDBJ whole genome shotgun (WGS) entry which is preliminary data.</text>
</comment>
<proteinExistence type="predicted"/>
<dbReference type="EMBL" id="JACJTU010000001">
    <property type="protein sequence ID" value="MBD2732475.1"/>
    <property type="molecule type" value="Genomic_DNA"/>
</dbReference>
<accession>A0ABR8JZV9</accession>
<protein>
    <submittedName>
        <fullName evidence="1">Uncharacterized protein</fullName>
    </submittedName>
</protein>
<evidence type="ECO:0000313" key="1">
    <source>
        <dbReference type="EMBL" id="MBD2732475.1"/>
    </source>
</evidence>
<evidence type="ECO:0000313" key="2">
    <source>
        <dbReference type="Proteomes" id="UP000637383"/>
    </source>
</evidence>
<reference evidence="1 2" key="1">
    <citation type="journal article" date="2020" name="ISME J.">
        <title>Comparative genomics reveals insights into cyanobacterial evolution and habitat adaptation.</title>
        <authorList>
            <person name="Chen M.Y."/>
            <person name="Teng W.K."/>
            <person name="Zhao L."/>
            <person name="Hu C.X."/>
            <person name="Zhou Y.K."/>
            <person name="Han B.P."/>
            <person name="Song L.R."/>
            <person name="Shu W.S."/>
        </authorList>
    </citation>
    <scope>NUCLEOTIDE SEQUENCE [LARGE SCALE GENOMIC DNA]</scope>
    <source>
        <strain evidence="1 2">FACHB-159</strain>
    </source>
</reference>
<name>A0ABR8JZV9_9NOSO</name>
<organism evidence="1 2">
    <name type="scientific">Nostoc paludosum FACHB-159</name>
    <dbReference type="NCBI Taxonomy" id="2692908"/>
    <lineage>
        <taxon>Bacteria</taxon>
        <taxon>Bacillati</taxon>
        <taxon>Cyanobacteriota</taxon>
        <taxon>Cyanophyceae</taxon>
        <taxon>Nostocales</taxon>
        <taxon>Nostocaceae</taxon>
        <taxon>Nostoc</taxon>
    </lineage>
</organism>
<keyword evidence="2" id="KW-1185">Reference proteome</keyword>
<dbReference type="Proteomes" id="UP000637383">
    <property type="component" value="Unassembled WGS sequence"/>
</dbReference>